<dbReference type="Gene3D" id="1.25.40.60">
    <property type="match status" value="1"/>
</dbReference>
<dbReference type="InterPro" id="IPR043127">
    <property type="entry name" value="Sec-1-like_dom3a"/>
</dbReference>
<organism evidence="3 4">
    <name type="scientific">Pichia kluyveri</name>
    <name type="common">Yeast</name>
    <dbReference type="NCBI Taxonomy" id="36015"/>
    <lineage>
        <taxon>Eukaryota</taxon>
        <taxon>Fungi</taxon>
        <taxon>Dikarya</taxon>
        <taxon>Ascomycota</taxon>
        <taxon>Saccharomycotina</taxon>
        <taxon>Pichiomycetes</taxon>
        <taxon>Pichiales</taxon>
        <taxon>Pichiaceae</taxon>
        <taxon>Pichia</taxon>
    </lineage>
</organism>
<dbReference type="InterPro" id="IPR027482">
    <property type="entry name" value="Sec1-like_dom2"/>
</dbReference>
<dbReference type="SUPFAM" id="SSF56815">
    <property type="entry name" value="Sec1/munc18-like (SM) proteins"/>
    <property type="match status" value="1"/>
</dbReference>
<keyword evidence="4" id="KW-1185">Reference proteome</keyword>
<dbReference type="EMBL" id="BTGB01000001">
    <property type="protein sequence ID" value="GMM43740.1"/>
    <property type="molecule type" value="Genomic_DNA"/>
</dbReference>
<feature type="region of interest" description="Disordered" evidence="2">
    <location>
        <begin position="236"/>
        <end position="256"/>
    </location>
</feature>
<dbReference type="Proteomes" id="UP001378960">
    <property type="component" value="Unassembled WGS sequence"/>
</dbReference>
<dbReference type="InterPro" id="IPR001619">
    <property type="entry name" value="Sec1-like"/>
</dbReference>
<dbReference type="InterPro" id="IPR036045">
    <property type="entry name" value="Sec1-like_sf"/>
</dbReference>
<evidence type="ECO:0000256" key="2">
    <source>
        <dbReference type="SAM" id="MobiDB-lite"/>
    </source>
</evidence>
<protein>
    <submittedName>
        <fullName evidence="3">Syntaxin-binding protein</fullName>
    </submittedName>
</protein>
<evidence type="ECO:0000313" key="3">
    <source>
        <dbReference type="EMBL" id="GMM43740.1"/>
    </source>
</evidence>
<name>A0AAV5QXI6_PICKL</name>
<accession>A0AAV5QXI6</accession>
<dbReference type="Gene3D" id="3.90.830.10">
    <property type="entry name" value="Syntaxin Binding Protein 1, Chain A, domain 2"/>
    <property type="match status" value="1"/>
</dbReference>
<dbReference type="Gene3D" id="3.40.50.2060">
    <property type="match status" value="1"/>
</dbReference>
<gene>
    <name evidence="3" type="ORF">DAPK24_003150</name>
</gene>
<dbReference type="GO" id="GO:0016192">
    <property type="term" value="P:vesicle-mediated transport"/>
    <property type="evidence" value="ECO:0007669"/>
    <property type="project" value="InterPro"/>
</dbReference>
<dbReference type="Gene3D" id="3.40.50.1910">
    <property type="match status" value="1"/>
</dbReference>
<feature type="compositionally biased region" description="Low complexity" evidence="2">
    <location>
        <begin position="242"/>
        <end position="256"/>
    </location>
</feature>
<reference evidence="3 4" key="1">
    <citation type="journal article" date="2023" name="Elife">
        <title>Identification of key yeast species and microbe-microbe interactions impacting larval growth of Drosophila in the wild.</title>
        <authorList>
            <person name="Mure A."/>
            <person name="Sugiura Y."/>
            <person name="Maeda R."/>
            <person name="Honda K."/>
            <person name="Sakurai N."/>
            <person name="Takahashi Y."/>
            <person name="Watada M."/>
            <person name="Katoh T."/>
            <person name="Gotoh A."/>
            <person name="Gotoh Y."/>
            <person name="Taniguchi I."/>
            <person name="Nakamura K."/>
            <person name="Hayashi T."/>
            <person name="Katayama T."/>
            <person name="Uemura T."/>
            <person name="Hattori Y."/>
        </authorList>
    </citation>
    <scope>NUCLEOTIDE SEQUENCE [LARGE SCALE GENOMIC DNA]</scope>
    <source>
        <strain evidence="3 4">PK-24</strain>
    </source>
</reference>
<dbReference type="PANTHER" id="PTHR11679">
    <property type="entry name" value="VESICLE PROTEIN SORTING-ASSOCIATED"/>
    <property type="match status" value="1"/>
</dbReference>
<dbReference type="Pfam" id="PF00995">
    <property type="entry name" value="Sec1"/>
    <property type="match status" value="1"/>
</dbReference>
<evidence type="ECO:0000313" key="4">
    <source>
        <dbReference type="Proteomes" id="UP001378960"/>
    </source>
</evidence>
<sequence>MSLISSPQTLRSRQILNLKKMLNLNIDIDIDDNNNDLNKIENELIWKILILDNKSRSIISSVLRVNDLLELGITMHSLINQRRSQLNDVPVIYFVEPTIENISIIINDLKNDKYSKFYINFTSSLNRSLLEEFAKEVALIGKSDKIIQIFDQYLDFIVTEPNLFSLELSNIYYDFNNPKSTEELINNKIELISKGIFSTILTMGSIPIIRANKGGPAESIAQNLDEKLRDHLTNIKRSNYDNNSNNNSNSNNNTNTNSSVLILLDRNINLTSMFSHSWIYQCMVSDIFKLERNTIIIEKLIKDTTNSGEKIETKKFDIEPKDFFWNKNASLPFPDAVENVETELNNYTNDSKQITSKTGYSSIQEIDPNNQSDTKHIQEAIKLLPELTFRKNIIDLHMSVLSDLIKELEMKNLDSFFEIEQNLNDSKTQKQFLDLLNKDFKADNSLDQLRTYIVLYLSCDLSKSFCDECENILLKHNIDLSSLKYIKKVKEFTKLTEKTLSNNNLNNNNLNNNSNKGALFSNLSSKLINLTDGSNKLTEGFGSLISGIKNLLPEKSHLPITNITESIMNPNQSNISLLHLTDDYIYYDPKISRGSHSRQPKRNNYNESLVFIVGGGNYSEYSNLQDWCNEWNLKDGQIKNNSINSNSNFKNVCYGSTNILTAKEFIVECQKLES</sequence>
<proteinExistence type="inferred from homology"/>
<comment type="caution">
    <text evidence="3">The sequence shown here is derived from an EMBL/GenBank/DDBJ whole genome shotgun (WGS) entry which is preliminary data.</text>
</comment>
<dbReference type="AlphaFoldDB" id="A0AAV5QXI6"/>
<comment type="similarity">
    <text evidence="1">Belongs to the STXBP/unc-18/SEC1 family.</text>
</comment>
<evidence type="ECO:0000256" key="1">
    <source>
        <dbReference type="ARBA" id="ARBA00009884"/>
    </source>
</evidence>
<dbReference type="PIRSF" id="PIRSF005715">
    <property type="entry name" value="VPS45_Sec1"/>
    <property type="match status" value="1"/>
</dbReference>
<dbReference type="InterPro" id="IPR043154">
    <property type="entry name" value="Sec-1-like_dom1"/>
</dbReference>